<proteinExistence type="predicted"/>
<sequence length="118" mass="13357">MSTEAVDRMAYYYWSVAIRKNIYYNLKMSADRKSLVNYLWNKETSSNFIAGQWFFLGGGLSAMIAHVASGMGILPEKYIDEAALINLGLVTFGIINYGYGKVKKAIVDNISYRQYSNL</sequence>
<dbReference type="EMBL" id="MGAG01000027">
    <property type="protein sequence ID" value="OGK40201.1"/>
    <property type="molecule type" value="Genomic_DNA"/>
</dbReference>
<accession>A0A1F7IA19</accession>
<keyword evidence="1" id="KW-0472">Membrane</keyword>
<dbReference type="AlphaFoldDB" id="A0A1F7IA19"/>
<dbReference type="Proteomes" id="UP000177698">
    <property type="component" value="Unassembled WGS sequence"/>
</dbReference>
<keyword evidence="1" id="KW-0812">Transmembrane</keyword>
<keyword evidence="1" id="KW-1133">Transmembrane helix</keyword>
<evidence type="ECO:0000256" key="1">
    <source>
        <dbReference type="SAM" id="Phobius"/>
    </source>
</evidence>
<name>A0A1F7IA19_9BACT</name>
<gene>
    <name evidence="2" type="ORF">A2954_01660</name>
</gene>
<comment type="caution">
    <text evidence="2">The sequence shown here is derived from an EMBL/GenBank/DDBJ whole genome shotgun (WGS) entry which is preliminary data.</text>
</comment>
<evidence type="ECO:0000313" key="2">
    <source>
        <dbReference type="EMBL" id="OGK40201.1"/>
    </source>
</evidence>
<feature type="transmembrane region" description="Helical" evidence="1">
    <location>
        <begin position="53"/>
        <end position="74"/>
    </location>
</feature>
<feature type="transmembrane region" description="Helical" evidence="1">
    <location>
        <begin position="81"/>
        <end position="99"/>
    </location>
</feature>
<protein>
    <submittedName>
        <fullName evidence="2">Uncharacterized protein</fullName>
    </submittedName>
</protein>
<reference evidence="2 3" key="1">
    <citation type="journal article" date="2016" name="Nat. Commun.">
        <title>Thousands of microbial genomes shed light on interconnected biogeochemical processes in an aquifer system.</title>
        <authorList>
            <person name="Anantharaman K."/>
            <person name="Brown C.T."/>
            <person name="Hug L.A."/>
            <person name="Sharon I."/>
            <person name="Castelle C.J."/>
            <person name="Probst A.J."/>
            <person name="Thomas B.C."/>
            <person name="Singh A."/>
            <person name="Wilkins M.J."/>
            <person name="Karaoz U."/>
            <person name="Brodie E.L."/>
            <person name="Williams K.H."/>
            <person name="Hubbard S.S."/>
            <person name="Banfield J.F."/>
        </authorList>
    </citation>
    <scope>NUCLEOTIDE SEQUENCE [LARGE SCALE GENOMIC DNA]</scope>
</reference>
<evidence type="ECO:0000313" key="3">
    <source>
        <dbReference type="Proteomes" id="UP000177698"/>
    </source>
</evidence>
<organism evidence="2 3">
    <name type="scientific">Candidatus Roizmanbacteria bacterium RIFCSPLOWO2_01_FULL_37_12</name>
    <dbReference type="NCBI Taxonomy" id="1802056"/>
    <lineage>
        <taxon>Bacteria</taxon>
        <taxon>Candidatus Roizmaniibacteriota</taxon>
    </lineage>
</organism>